<organism evidence="3 4">
    <name type="scientific">Cupriavidus taiwanensis</name>
    <dbReference type="NCBI Taxonomy" id="164546"/>
    <lineage>
        <taxon>Bacteria</taxon>
        <taxon>Pseudomonadati</taxon>
        <taxon>Pseudomonadota</taxon>
        <taxon>Betaproteobacteria</taxon>
        <taxon>Burkholderiales</taxon>
        <taxon>Burkholderiaceae</taxon>
        <taxon>Cupriavidus</taxon>
    </lineage>
</organism>
<protein>
    <submittedName>
        <fullName evidence="3">OsmY domain-containing protein</fullName>
    </submittedName>
</protein>
<feature type="domain" description="BON" evidence="2">
    <location>
        <begin position="167"/>
        <end position="235"/>
    </location>
</feature>
<dbReference type="SMART" id="SM00749">
    <property type="entry name" value="BON"/>
    <property type="match status" value="3"/>
</dbReference>
<dbReference type="InterPro" id="IPR051686">
    <property type="entry name" value="Lipoprotein_DolP"/>
</dbReference>
<dbReference type="PANTHER" id="PTHR34606:SF4">
    <property type="entry name" value="OUTER MEMBRANE LIPOPROTEIN DOLP"/>
    <property type="match status" value="1"/>
</dbReference>
<evidence type="ECO:0000256" key="1">
    <source>
        <dbReference type="ARBA" id="ARBA00022729"/>
    </source>
</evidence>
<dbReference type="Gene3D" id="3.30.1340.30">
    <property type="match status" value="3"/>
</dbReference>
<accession>A0A375IR65</accession>
<dbReference type="InterPro" id="IPR014004">
    <property type="entry name" value="Transpt-assoc_nodulatn_dom_bac"/>
</dbReference>
<dbReference type="InterPro" id="IPR007055">
    <property type="entry name" value="BON_dom"/>
</dbReference>
<dbReference type="AlphaFoldDB" id="A0A375IR65"/>
<feature type="domain" description="BON" evidence="2">
    <location>
        <begin position="96"/>
        <end position="164"/>
    </location>
</feature>
<name>A0A375IR65_9BURK</name>
<evidence type="ECO:0000313" key="3">
    <source>
        <dbReference type="EMBL" id="SPK77047.1"/>
    </source>
</evidence>
<dbReference type="PROSITE" id="PS50914">
    <property type="entry name" value="BON"/>
    <property type="match status" value="3"/>
</dbReference>
<keyword evidence="1" id="KW-0732">Signal</keyword>
<evidence type="ECO:0000259" key="2">
    <source>
        <dbReference type="PROSITE" id="PS50914"/>
    </source>
</evidence>
<proteinExistence type="predicted"/>
<dbReference type="EMBL" id="LT991978">
    <property type="protein sequence ID" value="SPK77047.1"/>
    <property type="molecule type" value="Genomic_DNA"/>
</dbReference>
<feature type="domain" description="BON" evidence="2">
    <location>
        <begin position="21"/>
        <end position="89"/>
    </location>
</feature>
<evidence type="ECO:0000313" key="4">
    <source>
        <dbReference type="Proteomes" id="UP000255505"/>
    </source>
</evidence>
<dbReference type="Proteomes" id="UP000255505">
    <property type="component" value="Plasmid III"/>
</dbReference>
<keyword evidence="3" id="KW-0614">Plasmid</keyword>
<dbReference type="PANTHER" id="PTHR34606">
    <property type="entry name" value="BON DOMAIN-CONTAINING PROTEIN"/>
    <property type="match status" value="1"/>
</dbReference>
<sequence>MRQRRPVAWSDSDEGTGDMQGDIQLKQRVMEALSWDPAVEAAEVGVQVRDGVVTLTGHLGSHAAKYAAEEAVRGVAGVKAIAVEIDVRLPGECRRTDADIARAASNILAWTSMVPADRIHVMVEDGSVSLTGTVDWNYQRMAAQRAVAGLYGVVSVTNAIVVQPSVQPQDVKDSIQRAIERQATDDAAHVAVEVKDGVVRLRGSLRTWAEREAALEAAWAGPGVVAVENDIRVNL</sequence>
<dbReference type="Pfam" id="PF04972">
    <property type="entry name" value="BON"/>
    <property type="match status" value="3"/>
</dbReference>
<gene>
    <name evidence="3" type="ORF">CT19425_P20019</name>
</gene>
<geneLocation type="plasmid" evidence="3">
    <name>III</name>
</geneLocation>
<reference evidence="3 4" key="1">
    <citation type="submission" date="2018-01" db="EMBL/GenBank/DDBJ databases">
        <authorList>
            <person name="Gaut B.S."/>
            <person name="Morton B.R."/>
            <person name="Clegg M.T."/>
            <person name="Duvall M.R."/>
        </authorList>
    </citation>
    <scope>NUCLEOTIDE SEQUENCE [LARGE SCALE GENOMIC DNA]</scope>
    <source>
        <strain evidence="3">Cupriavidus taiwanensis LMG 19425</strain>
        <plasmid evidence="4">Plasmid iii</plasmid>
    </source>
</reference>